<evidence type="ECO:0000313" key="1">
    <source>
        <dbReference type="Ensembl" id="ENSSFOP00015022992.2"/>
    </source>
</evidence>
<dbReference type="OrthoDB" id="8963439at2759"/>
<sequence length="128" mass="14205">MDAFQGLVWVLHAKGLVEHPVPKGEGKAPAAYAHDCISVLAQHPCLATPLRYDGSLMKCLGFIMQCELVFTSLPKVCCTDETKITYVLVLLTGLALQWAIADCKSSMQATYENFKKRFQQLERDFPPG</sequence>
<reference evidence="1 2" key="1">
    <citation type="submission" date="2019-04" db="EMBL/GenBank/DDBJ databases">
        <authorList>
            <consortium name="Wellcome Sanger Institute Data Sharing"/>
        </authorList>
    </citation>
    <scope>NUCLEOTIDE SEQUENCE [LARGE SCALE GENOMIC DNA]</scope>
</reference>
<accession>A0A8C9S013</accession>
<reference evidence="1" key="3">
    <citation type="submission" date="2025-09" db="UniProtKB">
        <authorList>
            <consortium name="Ensembl"/>
        </authorList>
    </citation>
    <scope>IDENTIFICATION</scope>
</reference>
<keyword evidence="2" id="KW-1185">Reference proteome</keyword>
<reference evidence="1" key="2">
    <citation type="submission" date="2025-08" db="UniProtKB">
        <authorList>
            <consortium name="Ensembl"/>
        </authorList>
    </citation>
    <scope>IDENTIFICATION</scope>
</reference>
<dbReference type="GeneTree" id="ENSGT00940000179683"/>
<protein>
    <recommendedName>
        <fullName evidence="3">DUF4939 domain-containing protein</fullName>
    </recommendedName>
</protein>
<dbReference type="Proteomes" id="UP000694397">
    <property type="component" value="Chromosome 3"/>
</dbReference>
<evidence type="ECO:0008006" key="3">
    <source>
        <dbReference type="Google" id="ProtNLM"/>
    </source>
</evidence>
<name>A0A8C9S013_SCLFO</name>
<evidence type="ECO:0000313" key="2">
    <source>
        <dbReference type="Proteomes" id="UP000694397"/>
    </source>
</evidence>
<organism evidence="1 2">
    <name type="scientific">Scleropages formosus</name>
    <name type="common">Asian bonytongue</name>
    <name type="synonym">Osteoglossum formosum</name>
    <dbReference type="NCBI Taxonomy" id="113540"/>
    <lineage>
        <taxon>Eukaryota</taxon>
        <taxon>Metazoa</taxon>
        <taxon>Chordata</taxon>
        <taxon>Craniata</taxon>
        <taxon>Vertebrata</taxon>
        <taxon>Euteleostomi</taxon>
        <taxon>Actinopterygii</taxon>
        <taxon>Neopterygii</taxon>
        <taxon>Teleostei</taxon>
        <taxon>Osteoglossocephala</taxon>
        <taxon>Osteoglossomorpha</taxon>
        <taxon>Osteoglossiformes</taxon>
        <taxon>Osteoglossidae</taxon>
        <taxon>Scleropages</taxon>
    </lineage>
</organism>
<dbReference type="Ensembl" id="ENSSFOT00015023243.2">
    <property type="protein sequence ID" value="ENSSFOP00015022992.2"/>
    <property type="gene ID" value="ENSSFOG00015014792.2"/>
</dbReference>
<dbReference type="AlphaFoldDB" id="A0A8C9S013"/>
<proteinExistence type="predicted"/>